<evidence type="ECO:0000259" key="1">
    <source>
        <dbReference type="Pfam" id="PF13476"/>
    </source>
</evidence>
<dbReference type="Gene3D" id="3.40.50.300">
    <property type="entry name" value="P-loop containing nucleotide triphosphate hydrolases"/>
    <property type="match status" value="1"/>
</dbReference>
<dbReference type="InterPro" id="IPR027417">
    <property type="entry name" value="P-loop_NTPase"/>
</dbReference>
<name>A0ABP8C948_9ACTN</name>
<dbReference type="InterPro" id="IPR038729">
    <property type="entry name" value="Rad50/SbcC_AAA"/>
</dbReference>
<gene>
    <name evidence="2" type="ORF">GCM10022254_42820</name>
</gene>
<protein>
    <recommendedName>
        <fullName evidence="1">Rad50/SbcC-type AAA domain-containing protein</fullName>
    </recommendedName>
</protein>
<comment type="caution">
    <text evidence="2">The sequence shown here is derived from an EMBL/GenBank/DDBJ whole genome shotgun (WGS) entry which is preliminary data.</text>
</comment>
<dbReference type="Proteomes" id="UP001501710">
    <property type="component" value="Unassembled WGS sequence"/>
</dbReference>
<proteinExistence type="predicted"/>
<organism evidence="2 3">
    <name type="scientific">Actinomadura meridiana</name>
    <dbReference type="NCBI Taxonomy" id="559626"/>
    <lineage>
        <taxon>Bacteria</taxon>
        <taxon>Bacillati</taxon>
        <taxon>Actinomycetota</taxon>
        <taxon>Actinomycetes</taxon>
        <taxon>Streptosporangiales</taxon>
        <taxon>Thermomonosporaceae</taxon>
        <taxon>Actinomadura</taxon>
    </lineage>
</organism>
<keyword evidence="3" id="KW-1185">Reference proteome</keyword>
<evidence type="ECO:0000313" key="2">
    <source>
        <dbReference type="EMBL" id="GAA4235474.1"/>
    </source>
</evidence>
<dbReference type="RefSeq" id="WP_344899322.1">
    <property type="nucleotide sequence ID" value="NZ_BAABAS010000014.1"/>
</dbReference>
<dbReference type="EMBL" id="BAABAS010000014">
    <property type="protein sequence ID" value="GAA4235474.1"/>
    <property type="molecule type" value="Genomic_DNA"/>
</dbReference>
<dbReference type="SUPFAM" id="SSF52540">
    <property type="entry name" value="P-loop containing nucleoside triphosphate hydrolases"/>
    <property type="match status" value="1"/>
</dbReference>
<evidence type="ECO:0000313" key="3">
    <source>
        <dbReference type="Proteomes" id="UP001501710"/>
    </source>
</evidence>
<sequence>MYVAELSVSSVKGFAGARSADLRLTRPGGAHAGWTVLAGRNGAGKTTLLRAIALALAQCHLVKPLG</sequence>
<reference evidence="3" key="1">
    <citation type="journal article" date="2019" name="Int. J. Syst. Evol. Microbiol.">
        <title>The Global Catalogue of Microorganisms (GCM) 10K type strain sequencing project: providing services to taxonomists for standard genome sequencing and annotation.</title>
        <authorList>
            <consortium name="The Broad Institute Genomics Platform"/>
            <consortium name="The Broad Institute Genome Sequencing Center for Infectious Disease"/>
            <person name="Wu L."/>
            <person name="Ma J."/>
        </authorList>
    </citation>
    <scope>NUCLEOTIDE SEQUENCE [LARGE SCALE GENOMIC DNA]</scope>
    <source>
        <strain evidence="3">JCM 17440</strain>
    </source>
</reference>
<feature type="domain" description="Rad50/SbcC-type AAA" evidence="1">
    <location>
        <begin position="13"/>
        <end position="56"/>
    </location>
</feature>
<dbReference type="Pfam" id="PF13476">
    <property type="entry name" value="AAA_23"/>
    <property type="match status" value="1"/>
</dbReference>
<accession>A0ABP8C948</accession>